<name>A0AAU8L144_9CAUD</name>
<accession>A0AAU8L144</accession>
<proteinExistence type="predicted"/>
<evidence type="ECO:0000313" key="1">
    <source>
        <dbReference type="EMBL" id="XCN28303.1"/>
    </source>
</evidence>
<dbReference type="EMBL" id="PP885733">
    <property type="protein sequence ID" value="XCN28303.1"/>
    <property type="molecule type" value="Genomic_DNA"/>
</dbReference>
<organism evidence="1">
    <name type="scientific">Pantoea phage Survivor</name>
    <dbReference type="NCBI Taxonomy" id="3232176"/>
    <lineage>
        <taxon>Viruses</taxon>
        <taxon>Duplodnaviria</taxon>
        <taxon>Heunggongvirae</taxon>
        <taxon>Uroviricota</taxon>
        <taxon>Caudoviricetes</taxon>
    </lineage>
</organism>
<protein>
    <submittedName>
        <fullName evidence="1">Membrane protein</fullName>
    </submittedName>
</protein>
<reference evidence="1" key="1">
    <citation type="submission" date="2024-06" db="EMBL/GenBank/DDBJ databases">
        <authorList>
            <person name="Gannavaram S."/>
            <person name="Nemani S."/>
            <person name="Datta M."/>
            <person name="Picchiottino A."/>
            <person name="Mereddy A."/>
            <person name="Gannavaram N."/>
            <person name="Honeycutt C."/>
            <person name="Tran D."/>
            <person name="Choi K."/>
            <person name="Srinivasan K."/>
            <person name="Johnson A."/>
        </authorList>
    </citation>
    <scope>NUCLEOTIDE SEQUENCE</scope>
</reference>
<sequence>MKTVLSIIAIIALVAFMWTPGAGYQPQVEQAGYTNVQMGTYSFLHCPKEEVGYDFVATKDGKQVEGVICRSHFFWGSYQVRTL</sequence>